<dbReference type="GO" id="GO:0050660">
    <property type="term" value="F:flavin adenine dinucleotide binding"/>
    <property type="evidence" value="ECO:0007669"/>
    <property type="project" value="InterPro"/>
</dbReference>
<dbReference type="SUPFAM" id="SSF52467">
    <property type="entry name" value="DHS-like NAD/FAD-binding domain"/>
    <property type="match status" value="1"/>
</dbReference>
<evidence type="ECO:0000313" key="10">
    <source>
        <dbReference type="EMBL" id="QGU07110.1"/>
    </source>
</evidence>
<feature type="binding site" evidence="8">
    <location>
        <position position="205"/>
    </location>
    <ligand>
        <name>FAD</name>
        <dbReference type="ChEBI" id="CHEBI:57692"/>
    </ligand>
</feature>
<keyword evidence="3" id="KW-0813">Transport</keyword>
<reference evidence="10 11" key="1">
    <citation type="submission" date="2019-11" db="EMBL/GenBank/DDBJ databases">
        <title>Complete genome sequence of Corynebacterium kalinowskii 1959, a novel Corynebacterium species isolated from soil of a small paddock in Vilsendorf, Germany.</title>
        <authorList>
            <person name="Schaffert L."/>
            <person name="Ruwe M."/>
            <person name="Milse J."/>
            <person name="Hanuschka K."/>
            <person name="Ortseifen V."/>
            <person name="Droste J."/>
            <person name="Brandt D."/>
            <person name="Schlueter L."/>
            <person name="Kutter Y."/>
            <person name="Vinke S."/>
            <person name="Viehoefer P."/>
            <person name="Jacob L."/>
            <person name="Luebke N.-C."/>
            <person name="Schulte-Berndt E."/>
            <person name="Hain C."/>
            <person name="Linder M."/>
            <person name="Schmidt P."/>
            <person name="Wollenschlaeger L."/>
            <person name="Luttermann T."/>
            <person name="Thieme E."/>
            <person name="Hassa J."/>
            <person name="Haak M."/>
            <person name="Wittchen M."/>
            <person name="Mentz A."/>
            <person name="Persicke M."/>
            <person name="Busche T."/>
            <person name="Ruckert C."/>
        </authorList>
    </citation>
    <scope>NUCLEOTIDE SEQUENCE [LARGE SCALE GENOMIC DNA]</scope>
    <source>
        <strain evidence="10 11">2039</strain>
    </source>
</reference>
<dbReference type="GO" id="GO:0009055">
    <property type="term" value="F:electron transfer activity"/>
    <property type="evidence" value="ECO:0007669"/>
    <property type="project" value="InterPro"/>
</dbReference>
<feature type="binding site" evidence="8">
    <location>
        <begin position="231"/>
        <end position="232"/>
    </location>
    <ligand>
        <name>FAD</name>
        <dbReference type="ChEBI" id="CHEBI:57692"/>
    </ligand>
</feature>
<evidence type="ECO:0000256" key="5">
    <source>
        <dbReference type="ARBA" id="ARBA00022827"/>
    </source>
</evidence>
<dbReference type="InterPro" id="IPR014730">
    <property type="entry name" value="ETF_a/b_N"/>
</dbReference>
<dbReference type="AlphaFoldDB" id="A0A6B8WAT3"/>
<keyword evidence="6" id="KW-0249">Electron transport</keyword>
<evidence type="ECO:0000313" key="11">
    <source>
        <dbReference type="Proteomes" id="UP000424462"/>
    </source>
</evidence>
<dbReference type="SUPFAM" id="SSF52402">
    <property type="entry name" value="Adenine nucleotide alpha hydrolases-like"/>
    <property type="match status" value="1"/>
</dbReference>
<comment type="subunit">
    <text evidence="2">Heterodimer of an alpha and a beta subunit.</text>
</comment>
<evidence type="ECO:0000256" key="4">
    <source>
        <dbReference type="ARBA" id="ARBA00022630"/>
    </source>
</evidence>
<dbReference type="SMART" id="SM00893">
    <property type="entry name" value="ETF"/>
    <property type="match status" value="1"/>
</dbReference>
<dbReference type="Gene3D" id="3.40.50.1220">
    <property type="entry name" value="TPP-binding domain"/>
    <property type="match status" value="1"/>
</dbReference>
<evidence type="ECO:0000256" key="3">
    <source>
        <dbReference type="ARBA" id="ARBA00022448"/>
    </source>
</evidence>
<protein>
    <submittedName>
        <fullName evidence="10">Electron transfer flavoprotein subunit alpha</fullName>
    </submittedName>
</protein>
<comment type="similarity">
    <text evidence="1">Belongs to the ETF alpha-subunit/FixB family.</text>
</comment>
<dbReference type="InterPro" id="IPR014729">
    <property type="entry name" value="Rossmann-like_a/b/a_fold"/>
</dbReference>
<dbReference type="InterPro" id="IPR014731">
    <property type="entry name" value="ETF_asu_C"/>
</dbReference>
<proteinExistence type="inferred from homology"/>
<dbReference type="InterPro" id="IPR001308">
    <property type="entry name" value="ETF_a/FixB"/>
</dbReference>
<dbReference type="FunFam" id="3.40.50.1220:FF:000001">
    <property type="entry name" value="Electron transfer flavoprotein, alpha subunit"/>
    <property type="match status" value="1"/>
</dbReference>
<evidence type="ECO:0000256" key="6">
    <source>
        <dbReference type="ARBA" id="ARBA00022982"/>
    </source>
</evidence>
<feature type="binding site" evidence="8">
    <location>
        <begin position="245"/>
        <end position="249"/>
    </location>
    <ligand>
        <name>FAD</name>
        <dbReference type="ChEBI" id="CHEBI:57692"/>
    </ligand>
</feature>
<feature type="domain" description="Electron transfer flavoprotein alpha/beta-subunit N-terminal" evidence="9">
    <location>
        <begin position="4"/>
        <end position="192"/>
    </location>
</feature>
<evidence type="ECO:0000256" key="8">
    <source>
        <dbReference type="PIRSR" id="PIRSR000089-1"/>
    </source>
</evidence>
<dbReference type="InterPro" id="IPR029035">
    <property type="entry name" value="DHS-like_NAD/FAD-binding_dom"/>
</dbReference>
<dbReference type="RefSeq" id="WP_156230642.1">
    <property type="nucleotide sequence ID" value="NZ_CP046455.1"/>
</dbReference>
<keyword evidence="4" id="KW-0285">Flavoprotein</keyword>
<dbReference type="PIRSF" id="PIRSF000089">
    <property type="entry name" value="Electra_flavoP_a"/>
    <property type="match status" value="1"/>
</dbReference>
<dbReference type="PROSITE" id="PS00696">
    <property type="entry name" value="ETF_ALPHA"/>
    <property type="match status" value="1"/>
</dbReference>
<comment type="function">
    <text evidence="7">The electron transfer flavoprotein serves as a specific electron acceptor for other dehydrogenases. It transfers the electrons to the main respiratory chain via ETF-ubiquinone oxidoreductase (ETF dehydrogenase).</text>
</comment>
<organism evidence="10 11">
    <name type="scientific">Corynebacterium occultum</name>
    <dbReference type="NCBI Taxonomy" id="2675219"/>
    <lineage>
        <taxon>Bacteria</taxon>
        <taxon>Bacillati</taxon>
        <taxon>Actinomycetota</taxon>
        <taxon>Actinomycetes</taxon>
        <taxon>Mycobacteriales</taxon>
        <taxon>Corynebacteriaceae</taxon>
        <taxon>Corynebacterium</taxon>
    </lineage>
</organism>
<dbReference type="InterPro" id="IPR018206">
    <property type="entry name" value="ETF_asu_C_CS"/>
</dbReference>
<dbReference type="Pfam" id="PF00766">
    <property type="entry name" value="ETF_alpha"/>
    <property type="match status" value="1"/>
</dbReference>
<dbReference type="KEGG" id="cok:COCCU_05830"/>
<keyword evidence="11" id="KW-1185">Reference proteome</keyword>
<dbReference type="Proteomes" id="UP000424462">
    <property type="component" value="Chromosome"/>
</dbReference>
<evidence type="ECO:0000259" key="9">
    <source>
        <dbReference type="SMART" id="SM00893"/>
    </source>
</evidence>
<accession>A0A6B8WAT3</accession>
<keyword evidence="5 8" id="KW-0274">FAD</keyword>
<evidence type="ECO:0000256" key="7">
    <source>
        <dbReference type="ARBA" id="ARBA00025649"/>
    </source>
</evidence>
<dbReference type="PANTHER" id="PTHR43153:SF1">
    <property type="entry name" value="ELECTRON TRANSFER FLAVOPROTEIN SUBUNIT ALPHA, MITOCHONDRIAL"/>
    <property type="match status" value="1"/>
</dbReference>
<evidence type="ECO:0000256" key="2">
    <source>
        <dbReference type="ARBA" id="ARBA00011355"/>
    </source>
</evidence>
<dbReference type="Gene3D" id="3.40.50.620">
    <property type="entry name" value="HUPs"/>
    <property type="match status" value="1"/>
</dbReference>
<evidence type="ECO:0000256" key="1">
    <source>
        <dbReference type="ARBA" id="ARBA00005817"/>
    </source>
</evidence>
<dbReference type="PANTHER" id="PTHR43153">
    <property type="entry name" value="ELECTRON TRANSFER FLAVOPROTEIN ALPHA"/>
    <property type="match status" value="1"/>
</dbReference>
<dbReference type="Pfam" id="PF01012">
    <property type="entry name" value="ETF"/>
    <property type="match status" value="1"/>
</dbReference>
<gene>
    <name evidence="10" type="primary">etfA</name>
    <name evidence="10" type="ORF">COCCU_05830</name>
</gene>
<dbReference type="EMBL" id="CP046455">
    <property type="protein sequence ID" value="QGU07110.1"/>
    <property type="molecule type" value="Genomic_DNA"/>
</dbReference>
<comment type="cofactor">
    <cofactor evidence="8">
        <name>FAD</name>
        <dbReference type="ChEBI" id="CHEBI:57692"/>
    </cofactor>
    <text evidence="8">Binds 1 FAD per dimer.</text>
</comment>
<name>A0A6B8WAT3_9CORY</name>
<feature type="binding site" evidence="8">
    <location>
        <position position="283"/>
    </location>
    <ligand>
        <name>FAD</name>
        <dbReference type="ChEBI" id="CHEBI:57692"/>
    </ligand>
</feature>
<feature type="binding site" evidence="8">
    <location>
        <begin position="262"/>
        <end position="269"/>
    </location>
    <ligand>
        <name>FAD</name>
        <dbReference type="ChEBI" id="CHEBI:57692"/>
    </ligand>
</feature>
<sequence>MSNAYVLVEQQGGILDPVTAELITAARNLGEVTAVVVGKTGTHTTLAGELAAIGAAAVIAAESDSYDSRLILPEVDTLHTIAYNNPGPIVVAATTEGNEIAGRLAVRLASGVLSDVIAINADRTATHSIFGDTVSTTAAVGGSCPVYTLRPGATEADPIPAAGTVQVIALPEATAKDVTVTSFTPSEVAQRPALSQAKAVVAGGRGVGSVEGFTDLVEPLADLLDGAVGATRDAVDEKYYGPNFQIGQTGETVSPDLYIALGISGAIQHTSGMQTAKTIVAINEDEDAAIFQIADLGIVGDLFEITPKLIEEIKQRKN</sequence>
<dbReference type="GO" id="GO:0033539">
    <property type="term" value="P:fatty acid beta-oxidation using acyl-CoA dehydrogenase"/>
    <property type="evidence" value="ECO:0007669"/>
    <property type="project" value="TreeGrafter"/>
</dbReference>